<reference evidence="1" key="1">
    <citation type="journal article" date="2014" name="Front. Microbiol.">
        <title>High frequency of phylogenetically diverse reductive dehalogenase-homologous genes in deep subseafloor sedimentary metagenomes.</title>
        <authorList>
            <person name="Kawai M."/>
            <person name="Futagami T."/>
            <person name="Toyoda A."/>
            <person name="Takaki Y."/>
            <person name="Nishi S."/>
            <person name="Hori S."/>
            <person name="Arai W."/>
            <person name="Tsubouchi T."/>
            <person name="Morono Y."/>
            <person name="Uchiyama I."/>
            <person name="Ito T."/>
            <person name="Fujiyama A."/>
            <person name="Inagaki F."/>
            <person name="Takami H."/>
        </authorList>
    </citation>
    <scope>NUCLEOTIDE SEQUENCE</scope>
    <source>
        <strain evidence="1">Expedition CK06-06</strain>
    </source>
</reference>
<accession>X0XHS5</accession>
<gene>
    <name evidence="1" type="ORF">S01H1_55333</name>
</gene>
<comment type="caution">
    <text evidence="1">The sequence shown here is derived from an EMBL/GenBank/DDBJ whole genome shotgun (WGS) entry which is preliminary data.</text>
</comment>
<protein>
    <recommendedName>
        <fullName evidence="2">Nucleotidyltransferase</fullName>
    </recommendedName>
</protein>
<evidence type="ECO:0008006" key="2">
    <source>
        <dbReference type="Google" id="ProtNLM"/>
    </source>
</evidence>
<evidence type="ECO:0000313" key="1">
    <source>
        <dbReference type="EMBL" id="GAG24466.1"/>
    </source>
</evidence>
<dbReference type="EMBL" id="BARS01035962">
    <property type="protein sequence ID" value="GAG24466.1"/>
    <property type="molecule type" value="Genomic_DNA"/>
</dbReference>
<organism evidence="1">
    <name type="scientific">marine sediment metagenome</name>
    <dbReference type="NCBI Taxonomy" id="412755"/>
    <lineage>
        <taxon>unclassified sequences</taxon>
        <taxon>metagenomes</taxon>
        <taxon>ecological metagenomes</taxon>
    </lineage>
</organism>
<dbReference type="AlphaFoldDB" id="X0XHS5"/>
<proteinExistence type="predicted"/>
<name>X0XHS5_9ZZZZ</name>
<sequence length="230" mass="27609">MHIKENFDVDAYIICKEYNGISLPHELLNGEYFFTTLHDDLNHIHNNVNENLKIKAKLPRTHAILVELHYQNKILKIDCIPAIELPDDFLLVPDGWKHCKKINLKYEENGLKKLNKKHYGNGTKLILLIKFWNWRLGKPLKSYVIQRLVEEIFMHDEINDWKGAARIFFREAIQLFQKHYKNELILKDRVYTHRSILKDYKVKQINKFNTHLMQAYDLVKKNQWEQLFGK</sequence>